<dbReference type="PANTHER" id="PTHR23289">
    <property type="entry name" value="CYTOCHROME C OXIDASE ASSEMBLY PROTEIN COX15"/>
    <property type="match status" value="1"/>
</dbReference>
<evidence type="ECO:0000256" key="6">
    <source>
        <dbReference type="ARBA" id="ARBA00023002"/>
    </source>
</evidence>
<dbReference type="GO" id="GO:0120547">
    <property type="term" value="F:heme A synthase activity"/>
    <property type="evidence" value="ECO:0007669"/>
    <property type="project" value="UniProtKB-EC"/>
</dbReference>
<evidence type="ECO:0000313" key="13">
    <source>
        <dbReference type="EMBL" id="OIQ72760.1"/>
    </source>
</evidence>
<keyword evidence="8" id="KW-0350">Heme biosynthesis</keyword>
<accession>A0A1J5PPN3</accession>
<feature type="transmembrane region" description="Helical" evidence="12">
    <location>
        <begin position="155"/>
        <end position="179"/>
    </location>
</feature>
<feature type="transmembrane region" description="Helical" evidence="12">
    <location>
        <begin position="52"/>
        <end position="70"/>
    </location>
</feature>
<evidence type="ECO:0000256" key="2">
    <source>
        <dbReference type="ARBA" id="ARBA00004141"/>
    </source>
</evidence>
<evidence type="ECO:0000256" key="3">
    <source>
        <dbReference type="ARBA" id="ARBA00022692"/>
    </source>
</evidence>
<sequence length="314" mass="35218">MPPTGALPPLNPADWADAFAQYKASPQYRVENQGMSFGDFQYIFWWEWSHRQLGRIIGLVWGLGFLFFWLSGRIPTGWTRRLLLLGLLGGIQGAIGWWMVSSGLTGRMVAVASYRLATHLGIGFIILGVTAWFMFQMGRTEGDLLQSRRQREDWLYRLASVVMVLVLVQVVLGALVAGIDAGRNYPTWPLMNGHFFPEDAFVVANGPAWRAFFENAGLVQFVHRMTGYLVFLTGLIVWFRARNSAHLATRRAFDLMALMLVAQVTLGIFTALYAAPLHIAIVHQLGAVVLWVLVLRARHNARYPQVGSIRKGTA</sequence>
<comment type="cofactor">
    <cofactor evidence="1">
        <name>heme b</name>
        <dbReference type="ChEBI" id="CHEBI:60344"/>
    </cofactor>
</comment>
<gene>
    <name evidence="13" type="primary">ctaA_11</name>
    <name evidence="13" type="ORF">GALL_456090</name>
</gene>
<evidence type="ECO:0000256" key="10">
    <source>
        <dbReference type="ARBA" id="ARBA00044501"/>
    </source>
</evidence>
<evidence type="ECO:0000256" key="5">
    <source>
        <dbReference type="ARBA" id="ARBA00022989"/>
    </source>
</evidence>
<dbReference type="AlphaFoldDB" id="A0A1J5PPN3"/>
<feature type="transmembrane region" description="Helical" evidence="12">
    <location>
        <begin position="221"/>
        <end position="241"/>
    </location>
</feature>
<evidence type="ECO:0000256" key="8">
    <source>
        <dbReference type="ARBA" id="ARBA00023133"/>
    </source>
</evidence>
<feature type="transmembrane region" description="Helical" evidence="12">
    <location>
        <begin position="112"/>
        <end position="135"/>
    </location>
</feature>
<dbReference type="Pfam" id="PF02628">
    <property type="entry name" value="COX15-CtaA"/>
    <property type="match status" value="1"/>
</dbReference>
<comment type="caution">
    <text evidence="13">The sequence shown here is derived from an EMBL/GenBank/DDBJ whole genome shotgun (WGS) entry which is preliminary data.</text>
</comment>
<dbReference type="GO" id="GO:0005743">
    <property type="term" value="C:mitochondrial inner membrane"/>
    <property type="evidence" value="ECO:0007669"/>
    <property type="project" value="TreeGrafter"/>
</dbReference>
<organism evidence="13">
    <name type="scientific">mine drainage metagenome</name>
    <dbReference type="NCBI Taxonomy" id="410659"/>
    <lineage>
        <taxon>unclassified sequences</taxon>
        <taxon>metagenomes</taxon>
        <taxon>ecological metagenomes</taxon>
    </lineage>
</organism>
<keyword evidence="6 13" id="KW-0560">Oxidoreductase</keyword>
<feature type="transmembrane region" description="Helical" evidence="12">
    <location>
        <begin position="277"/>
        <end position="295"/>
    </location>
</feature>
<comment type="pathway">
    <text evidence="10">Porphyrin-containing compound metabolism; heme A biosynthesis; heme A from heme O: step 1/1.</text>
</comment>
<evidence type="ECO:0000256" key="4">
    <source>
        <dbReference type="ARBA" id="ARBA00022723"/>
    </source>
</evidence>
<keyword evidence="3 12" id="KW-0812">Transmembrane</keyword>
<dbReference type="InterPro" id="IPR023754">
    <property type="entry name" value="HemeA_Synthase_type2"/>
</dbReference>
<name>A0A1J5PPN3_9ZZZZ</name>
<dbReference type="PANTHER" id="PTHR23289:SF2">
    <property type="entry name" value="CYTOCHROME C OXIDASE ASSEMBLY PROTEIN COX15 HOMOLOG"/>
    <property type="match status" value="1"/>
</dbReference>
<dbReference type="GO" id="GO:0006784">
    <property type="term" value="P:heme A biosynthetic process"/>
    <property type="evidence" value="ECO:0007669"/>
    <property type="project" value="InterPro"/>
</dbReference>
<evidence type="ECO:0000256" key="12">
    <source>
        <dbReference type="SAM" id="Phobius"/>
    </source>
</evidence>
<comment type="catalytic activity">
    <reaction evidence="11">
        <text>Fe(II)-heme o + 2 A + H2O = Fe(II)-heme a + 2 AH2</text>
        <dbReference type="Rhea" id="RHEA:63388"/>
        <dbReference type="ChEBI" id="CHEBI:13193"/>
        <dbReference type="ChEBI" id="CHEBI:15377"/>
        <dbReference type="ChEBI" id="CHEBI:17499"/>
        <dbReference type="ChEBI" id="CHEBI:60530"/>
        <dbReference type="ChEBI" id="CHEBI:61715"/>
        <dbReference type="EC" id="1.17.99.9"/>
    </reaction>
    <physiologicalReaction direction="left-to-right" evidence="11">
        <dbReference type="Rhea" id="RHEA:63389"/>
    </physiologicalReaction>
</comment>
<feature type="transmembrane region" description="Helical" evidence="12">
    <location>
        <begin position="82"/>
        <end position="100"/>
    </location>
</feature>
<keyword evidence="9 12" id="KW-0472">Membrane</keyword>
<evidence type="ECO:0000256" key="7">
    <source>
        <dbReference type="ARBA" id="ARBA00023004"/>
    </source>
</evidence>
<feature type="transmembrane region" description="Helical" evidence="12">
    <location>
        <begin position="253"/>
        <end position="271"/>
    </location>
</feature>
<reference evidence="13" key="1">
    <citation type="submission" date="2016-10" db="EMBL/GenBank/DDBJ databases">
        <title>Sequence of Gallionella enrichment culture.</title>
        <authorList>
            <person name="Poehlein A."/>
            <person name="Muehling M."/>
            <person name="Daniel R."/>
        </authorList>
    </citation>
    <scope>NUCLEOTIDE SEQUENCE</scope>
</reference>
<dbReference type="InterPro" id="IPR003780">
    <property type="entry name" value="COX15/CtaA_fam"/>
</dbReference>
<protein>
    <submittedName>
        <fullName evidence="13">Heme A synthase</fullName>
        <ecNumber evidence="13">1.3.-.-</ecNumber>
    </submittedName>
</protein>
<evidence type="ECO:0000256" key="9">
    <source>
        <dbReference type="ARBA" id="ARBA00023136"/>
    </source>
</evidence>
<dbReference type="GO" id="GO:0016653">
    <property type="term" value="F:oxidoreductase activity, acting on NAD(P)H, heme protein as acceptor"/>
    <property type="evidence" value="ECO:0007669"/>
    <property type="project" value="TreeGrafter"/>
</dbReference>
<dbReference type="EC" id="1.3.-.-" evidence="13"/>
<keyword evidence="5 12" id="KW-1133">Transmembrane helix</keyword>
<comment type="subcellular location">
    <subcellularLocation>
        <location evidence="2">Membrane</location>
        <topology evidence="2">Multi-pass membrane protein</topology>
    </subcellularLocation>
</comment>
<evidence type="ECO:0000256" key="1">
    <source>
        <dbReference type="ARBA" id="ARBA00001970"/>
    </source>
</evidence>
<keyword evidence="7" id="KW-0408">Iron</keyword>
<dbReference type="EMBL" id="MLJW01003140">
    <property type="protein sequence ID" value="OIQ72760.1"/>
    <property type="molecule type" value="Genomic_DNA"/>
</dbReference>
<dbReference type="GO" id="GO:0046872">
    <property type="term" value="F:metal ion binding"/>
    <property type="evidence" value="ECO:0007669"/>
    <property type="project" value="UniProtKB-KW"/>
</dbReference>
<keyword evidence="4" id="KW-0479">Metal-binding</keyword>
<proteinExistence type="predicted"/>
<evidence type="ECO:0000256" key="11">
    <source>
        <dbReference type="ARBA" id="ARBA00048044"/>
    </source>
</evidence>